<dbReference type="InterPro" id="IPR000037">
    <property type="entry name" value="SsrA-bd_prot"/>
</dbReference>
<evidence type="ECO:0000256" key="1">
    <source>
        <dbReference type="ARBA" id="ARBA00022490"/>
    </source>
</evidence>
<dbReference type="GO" id="GO:0005829">
    <property type="term" value="C:cytosol"/>
    <property type="evidence" value="ECO:0007669"/>
    <property type="project" value="TreeGrafter"/>
</dbReference>
<dbReference type="SUPFAM" id="SSF74982">
    <property type="entry name" value="Small protein B (SmpB)"/>
    <property type="match status" value="1"/>
</dbReference>
<dbReference type="GO" id="GO:0070929">
    <property type="term" value="P:trans-translation"/>
    <property type="evidence" value="ECO:0007669"/>
    <property type="project" value="UniProtKB-UniRule"/>
</dbReference>
<evidence type="ECO:0000256" key="4">
    <source>
        <dbReference type="SAM" id="MobiDB-lite"/>
    </source>
</evidence>
<evidence type="ECO:0000313" key="6">
    <source>
        <dbReference type="Proteomes" id="UP000176786"/>
    </source>
</evidence>
<dbReference type="CDD" id="cd09294">
    <property type="entry name" value="SmpB"/>
    <property type="match status" value="1"/>
</dbReference>
<name>A0A1F5P4Q7_9BACT</name>
<reference evidence="5 6" key="1">
    <citation type="journal article" date="2016" name="Nat. Commun.">
        <title>Thousands of microbial genomes shed light on interconnected biogeochemical processes in an aquifer system.</title>
        <authorList>
            <person name="Anantharaman K."/>
            <person name="Brown C.T."/>
            <person name="Hug L.A."/>
            <person name="Sharon I."/>
            <person name="Castelle C.J."/>
            <person name="Probst A.J."/>
            <person name="Thomas B.C."/>
            <person name="Singh A."/>
            <person name="Wilkins M.J."/>
            <person name="Karaoz U."/>
            <person name="Brodie E.L."/>
            <person name="Williams K.H."/>
            <person name="Hubbard S.S."/>
            <person name="Banfield J.F."/>
        </authorList>
    </citation>
    <scope>NUCLEOTIDE SEQUENCE [LARGE SCALE GENOMIC DNA]</scope>
</reference>
<dbReference type="Proteomes" id="UP000176786">
    <property type="component" value="Unassembled WGS sequence"/>
</dbReference>
<organism evidence="5 6">
    <name type="scientific">Candidatus Doudnabacteria bacterium RIFCSPHIGHO2_02_FULL_46_11</name>
    <dbReference type="NCBI Taxonomy" id="1817832"/>
    <lineage>
        <taxon>Bacteria</taxon>
        <taxon>Candidatus Doudnaibacteriota</taxon>
    </lineage>
</organism>
<feature type="region of interest" description="Disordered" evidence="4">
    <location>
        <begin position="128"/>
        <end position="147"/>
    </location>
</feature>
<dbReference type="HAMAP" id="MF_00023">
    <property type="entry name" value="SmpB"/>
    <property type="match status" value="1"/>
</dbReference>
<dbReference type="InterPro" id="IPR023620">
    <property type="entry name" value="SmpB"/>
</dbReference>
<dbReference type="InterPro" id="IPR020081">
    <property type="entry name" value="SsrA-bd_prot_CS"/>
</dbReference>
<dbReference type="GO" id="GO:0003723">
    <property type="term" value="F:RNA binding"/>
    <property type="evidence" value="ECO:0007669"/>
    <property type="project" value="UniProtKB-UniRule"/>
</dbReference>
<comment type="caution">
    <text evidence="5">The sequence shown here is derived from an EMBL/GenBank/DDBJ whole genome shotgun (WGS) entry which is preliminary data.</text>
</comment>
<keyword evidence="1 3" id="KW-0963">Cytoplasm</keyword>
<evidence type="ECO:0000256" key="2">
    <source>
        <dbReference type="ARBA" id="ARBA00022884"/>
    </source>
</evidence>
<dbReference type="GO" id="GO:0070930">
    <property type="term" value="P:trans-translation-dependent protein tagging"/>
    <property type="evidence" value="ECO:0007669"/>
    <property type="project" value="TreeGrafter"/>
</dbReference>
<dbReference type="NCBIfam" id="TIGR00086">
    <property type="entry name" value="smpB"/>
    <property type="match status" value="1"/>
</dbReference>
<dbReference type="AlphaFoldDB" id="A0A1F5P4Q7"/>
<dbReference type="PANTHER" id="PTHR30308:SF2">
    <property type="entry name" value="SSRA-BINDING PROTEIN"/>
    <property type="match status" value="1"/>
</dbReference>
<dbReference type="PANTHER" id="PTHR30308">
    <property type="entry name" value="TMRNA-BINDING COMPONENT OF TRANS-TRANSLATION TAGGING COMPLEX"/>
    <property type="match status" value="1"/>
</dbReference>
<accession>A0A1F5P4Q7</accession>
<dbReference type="NCBIfam" id="NF003843">
    <property type="entry name" value="PRK05422.1"/>
    <property type="match status" value="1"/>
</dbReference>
<evidence type="ECO:0000256" key="3">
    <source>
        <dbReference type="HAMAP-Rule" id="MF_00023"/>
    </source>
</evidence>
<comment type="subcellular location">
    <subcellularLocation>
        <location evidence="3">Cytoplasm</location>
    </subcellularLocation>
    <text evidence="3">The tmRNA-SmpB complex associates with stalled 70S ribosomes.</text>
</comment>
<evidence type="ECO:0000313" key="5">
    <source>
        <dbReference type="EMBL" id="OGE84835.1"/>
    </source>
</evidence>
<feature type="compositionally biased region" description="Basic and acidic residues" evidence="4">
    <location>
        <begin position="128"/>
        <end position="139"/>
    </location>
</feature>
<comment type="function">
    <text evidence="3">Required for rescue of stalled ribosomes mediated by trans-translation. Binds to transfer-messenger RNA (tmRNA), required for stable association of tmRNA with ribosomes. tmRNA and SmpB together mimic tRNA shape, replacing the anticodon stem-loop with SmpB. tmRNA is encoded by the ssrA gene; the 2 termini fold to resemble tRNA(Ala) and it encodes a 'tag peptide', a short internal open reading frame. During trans-translation Ala-aminoacylated tmRNA acts like a tRNA, entering the A-site of stalled ribosomes, displacing the stalled mRNA. The ribosome then switches to translate the ORF on the tmRNA; the nascent peptide is terminated with the 'tag peptide' encoded by the tmRNA and targeted for degradation. The ribosome is freed to recommence translation, which seems to be the essential function of trans-translation.</text>
</comment>
<proteinExistence type="inferred from homology"/>
<sequence>MPTLAQNRQALHDFTILDTLEAGIVLSGQEVKSARLGQMSLKGSFVNFKNNEALLVNAYISRYQKAGPDPSYKPDRDRKLLLNARELQNIADRKHTEGLAVVPLSVYTKGKLVKVKIGLARGKRKFDKRESIKKREQQRKIRRIVNR</sequence>
<dbReference type="Pfam" id="PF01668">
    <property type="entry name" value="SmpB"/>
    <property type="match status" value="1"/>
</dbReference>
<dbReference type="PROSITE" id="PS01317">
    <property type="entry name" value="SSRP"/>
    <property type="match status" value="1"/>
</dbReference>
<keyword evidence="2 3" id="KW-0694">RNA-binding</keyword>
<dbReference type="EMBL" id="MFES01000033">
    <property type="protein sequence ID" value="OGE84835.1"/>
    <property type="molecule type" value="Genomic_DNA"/>
</dbReference>
<dbReference type="STRING" id="1817832.A3J48_03420"/>
<protein>
    <recommendedName>
        <fullName evidence="3">SsrA-binding protein</fullName>
    </recommendedName>
    <alternativeName>
        <fullName evidence="3">Small protein B</fullName>
    </alternativeName>
</protein>
<gene>
    <name evidence="3" type="primary">smpB</name>
    <name evidence="5" type="ORF">A3J48_03420</name>
</gene>
<dbReference type="Gene3D" id="2.40.280.10">
    <property type="match status" value="1"/>
</dbReference>
<comment type="similarity">
    <text evidence="3">Belongs to the SmpB family.</text>
</comment>